<evidence type="ECO:0000256" key="1">
    <source>
        <dbReference type="SAM" id="MobiDB-lite"/>
    </source>
</evidence>
<reference evidence="3" key="1">
    <citation type="submission" date="2021-02" db="EMBL/GenBank/DDBJ databases">
        <authorList>
            <person name="Bekaert M."/>
        </authorList>
    </citation>
    <scope>NUCLEOTIDE SEQUENCE</scope>
    <source>
        <strain evidence="3">IoA-00</strain>
    </source>
</reference>
<dbReference type="GO" id="GO:0007155">
    <property type="term" value="P:cell adhesion"/>
    <property type="evidence" value="ECO:0007669"/>
    <property type="project" value="TreeGrafter"/>
</dbReference>
<dbReference type="PANTHER" id="PTHR10900">
    <property type="entry name" value="PERIOSTIN-RELATED"/>
    <property type="match status" value="1"/>
</dbReference>
<feature type="compositionally biased region" description="Polar residues" evidence="1">
    <location>
        <begin position="128"/>
        <end position="138"/>
    </location>
</feature>
<gene>
    <name evidence="3" type="ORF">LSAA_2424</name>
</gene>
<feature type="domain" description="FAS1" evidence="2">
    <location>
        <begin position="650"/>
        <end position="785"/>
    </location>
</feature>
<evidence type="ECO:0000313" key="4">
    <source>
        <dbReference type="Proteomes" id="UP000675881"/>
    </source>
</evidence>
<dbReference type="Gene3D" id="2.30.180.10">
    <property type="entry name" value="FAS1 domain"/>
    <property type="match status" value="4"/>
</dbReference>
<dbReference type="GO" id="GO:0005615">
    <property type="term" value="C:extracellular space"/>
    <property type="evidence" value="ECO:0007669"/>
    <property type="project" value="TreeGrafter"/>
</dbReference>
<dbReference type="InterPro" id="IPR036378">
    <property type="entry name" value="FAS1_dom_sf"/>
</dbReference>
<dbReference type="OrthoDB" id="286301at2759"/>
<dbReference type="PROSITE" id="PS50213">
    <property type="entry name" value="FAS1"/>
    <property type="match status" value="3"/>
</dbReference>
<sequence>MLILRGASSRTNYSLESGTRTEQADFNLLKLTLTQLLVLCYFNPKMRLFWIITFIIGVSHGAHEFTNEATHLWDQIYDGFETIHDSAYKEINPWATSLEAKVGEALDDIFEPQRRRNDNVDSDKDSQEPSTNTPQLHQQSFPLNQLFQNVFKMPQSLFPTKRNWWNGENVCVERKVIDESKNATSANEEEENRTQKGIRLFMDFSMTSCRDEINLHECTTTVNKNGEKKTIVVTHSCCYGHVRRDEDDSGCEKVDMTTLEETIEKLGSDEFLKLLQKDYKRDIEGINALDIDGSDVKYKISRNKRYAVESSSFSNLVKEDASKIRMTVYNTYPKKTWMANCAKVISQNNYAKNGIVHVVDKVIRPVKSTILELLGSDPQFEEFKKLIESVANKDDTIKKLSEMEGQFTVFAPTNAAFEKLSKRIQDKLRSGSGCAIDILKNHILPNVICSGVIEGKARTVNTLGKYLMLNKEDDMELTVQDIPVFVNDIIGTNGVLHAIEEFLIPESSKLVEDVLEDASLDTFKKYLKEVDMLEALDARDNITIFAPTNRALEILSRDFVSDKKKLKDFLLYHIANTKVCQCEFKNDQELSTARKDQKLKINTYNGSGAFLLGVPAPDVATVQCARISKRDVEMCGGMIHKVDKVLFPPFGSIQEILKSEDKYSKFSELAEESGLDMSNEQYTLLLPTNSAFESLSEEVMAKINSNRTYWVPKIVEKHILSDSYCCASIAPRNIFIDTSGKRTMSNEIVSLRKSVGGRYFANDAEISTCDVVATNGVIHTIDRVLLPREMESRNKGGDPILPFRSIIYSGLFK</sequence>
<dbReference type="GO" id="GO:0030198">
    <property type="term" value="P:extracellular matrix organization"/>
    <property type="evidence" value="ECO:0007669"/>
    <property type="project" value="TreeGrafter"/>
</dbReference>
<name>A0A7R8H1Q1_LEPSM</name>
<dbReference type="SMART" id="SM00554">
    <property type="entry name" value="FAS1"/>
    <property type="match status" value="3"/>
</dbReference>
<dbReference type="InterPro" id="IPR050904">
    <property type="entry name" value="Adhesion/Biosynth-related"/>
</dbReference>
<keyword evidence="4" id="KW-1185">Reference proteome</keyword>
<dbReference type="EMBL" id="HG994589">
    <property type="protein sequence ID" value="CAF2798148.1"/>
    <property type="molecule type" value="Genomic_DNA"/>
</dbReference>
<organism evidence="3 4">
    <name type="scientific">Lepeophtheirus salmonis</name>
    <name type="common">Salmon louse</name>
    <name type="synonym">Caligus salmonis</name>
    <dbReference type="NCBI Taxonomy" id="72036"/>
    <lineage>
        <taxon>Eukaryota</taxon>
        <taxon>Metazoa</taxon>
        <taxon>Ecdysozoa</taxon>
        <taxon>Arthropoda</taxon>
        <taxon>Crustacea</taxon>
        <taxon>Multicrustacea</taxon>
        <taxon>Hexanauplia</taxon>
        <taxon>Copepoda</taxon>
        <taxon>Siphonostomatoida</taxon>
        <taxon>Caligidae</taxon>
        <taxon>Lepeophtheirus</taxon>
    </lineage>
</organism>
<feature type="domain" description="FAS1" evidence="2">
    <location>
        <begin position="507"/>
        <end position="646"/>
    </location>
</feature>
<feature type="compositionally biased region" description="Basic and acidic residues" evidence="1">
    <location>
        <begin position="112"/>
        <end position="127"/>
    </location>
</feature>
<protein>
    <submittedName>
        <fullName evidence="3">TGFBI</fullName>
    </submittedName>
</protein>
<dbReference type="InterPro" id="IPR000782">
    <property type="entry name" value="FAS1_domain"/>
</dbReference>
<dbReference type="Pfam" id="PF02469">
    <property type="entry name" value="Fasciclin"/>
    <property type="match status" value="4"/>
</dbReference>
<dbReference type="SUPFAM" id="SSF82153">
    <property type="entry name" value="FAS1 domain"/>
    <property type="match status" value="3"/>
</dbReference>
<dbReference type="GO" id="GO:0050839">
    <property type="term" value="F:cell adhesion molecule binding"/>
    <property type="evidence" value="ECO:0007669"/>
    <property type="project" value="TreeGrafter"/>
</dbReference>
<feature type="domain" description="FAS1" evidence="2">
    <location>
        <begin position="367"/>
        <end position="503"/>
    </location>
</feature>
<accession>A0A7R8H1Q1</accession>
<dbReference type="Proteomes" id="UP000675881">
    <property type="component" value="Chromosome 10"/>
</dbReference>
<evidence type="ECO:0000313" key="3">
    <source>
        <dbReference type="EMBL" id="CAF2798148.1"/>
    </source>
</evidence>
<dbReference type="AlphaFoldDB" id="A0A7R8H1Q1"/>
<feature type="region of interest" description="Disordered" evidence="1">
    <location>
        <begin position="112"/>
        <end position="138"/>
    </location>
</feature>
<dbReference type="GO" id="GO:0031012">
    <property type="term" value="C:extracellular matrix"/>
    <property type="evidence" value="ECO:0007669"/>
    <property type="project" value="TreeGrafter"/>
</dbReference>
<proteinExistence type="predicted"/>
<dbReference type="PANTHER" id="PTHR10900:SF77">
    <property type="entry name" value="FI19380P1"/>
    <property type="match status" value="1"/>
</dbReference>
<evidence type="ECO:0000259" key="2">
    <source>
        <dbReference type="PROSITE" id="PS50213"/>
    </source>
</evidence>